<dbReference type="EnsemblMetazoa" id="AMAM016378-RA">
    <property type="protein sequence ID" value="AMAM016378-PA"/>
    <property type="gene ID" value="AMAM016378"/>
</dbReference>
<feature type="compositionally biased region" description="Basic and acidic residues" evidence="1">
    <location>
        <begin position="96"/>
        <end position="107"/>
    </location>
</feature>
<accession>A0A182SZ64</accession>
<feature type="region of interest" description="Disordered" evidence="1">
    <location>
        <begin position="14"/>
        <end position="43"/>
    </location>
</feature>
<feature type="region of interest" description="Disordered" evidence="1">
    <location>
        <begin position="96"/>
        <end position="130"/>
    </location>
</feature>
<sequence>MIRDILGLGSSEVRVGLDPSQEERHTGVHRRHADRATGSRTERHNTDLEASTILDGQRATRVTVAGRATTLAMHAHVLRLDQDSVPAGNTVSVSHDRVAGEHHDRRSSLAGIRRTSESGHGSGESSELAGIRASWQTSRLDTVVEHDRRVQANNSNVIADVGRSVCRVGNNAGGRESDTLLARLLNVTVVCTDDGSTSGSRSRTRQNTMGSGQDVVVGEDGTSAQTGTTGKVAQQSDLVRELTGSSFLAVGDTMRRSGIAVDLHLRWQTRPVVIEVLDRSNLRPIDVGAGRSKQSN</sequence>
<proteinExistence type="predicted"/>
<feature type="compositionally biased region" description="Basic and acidic residues" evidence="1">
    <location>
        <begin position="34"/>
        <end position="43"/>
    </location>
</feature>
<reference evidence="2" key="2">
    <citation type="submission" date="2020-05" db="UniProtKB">
        <authorList>
            <consortium name="EnsemblMetazoa"/>
        </authorList>
    </citation>
    <scope>IDENTIFICATION</scope>
    <source>
        <strain evidence="2">maculatus3</strain>
    </source>
</reference>
<reference evidence="3" key="1">
    <citation type="submission" date="2013-09" db="EMBL/GenBank/DDBJ databases">
        <title>The Genome Sequence of Anopheles maculatus species B.</title>
        <authorList>
            <consortium name="The Broad Institute Genomics Platform"/>
            <person name="Neafsey D.E."/>
            <person name="Besansky N."/>
            <person name="Howell P."/>
            <person name="Walton C."/>
            <person name="Young S.K."/>
            <person name="Zeng Q."/>
            <person name="Gargeya S."/>
            <person name="Fitzgerald M."/>
            <person name="Haas B."/>
            <person name="Abouelleil A."/>
            <person name="Allen A.W."/>
            <person name="Alvarado L."/>
            <person name="Arachchi H.M."/>
            <person name="Berlin A.M."/>
            <person name="Chapman S.B."/>
            <person name="Gainer-Dewar J."/>
            <person name="Goldberg J."/>
            <person name="Griggs A."/>
            <person name="Gujja S."/>
            <person name="Hansen M."/>
            <person name="Howarth C."/>
            <person name="Imamovic A."/>
            <person name="Ireland A."/>
            <person name="Larimer J."/>
            <person name="McCowan C."/>
            <person name="Murphy C."/>
            <person name="Pearson M."/>
            <person name="Poon T.W."/>
            <person name="Priest M."/>
            <person name="Roberts A."/>
            <person name="Saif S."/>
            <person name="Shea T."/>
            <person name="Sisk P."/>
            <person name="Sykes S."/>
            <person name="Wortman J."/>
            <person name="Nusbaum C."/>
            <person name="Birren B."/>
        </authorList>
    </citation>
    <scope>NUCLEOTIDE SEQUENCE [LARGE SCALE GENOMIC DNA]</scope>
    <source>
        <strain evidence="3">maculatus3</strain>
    </source>
</reference>
<organism evidence="2 3">
    <name type="scientific">Anopheles maculatus</name>
    <dbReference type="NCBI Taxonomy" id="74869"/>
    <lineage>
        <taxon>Eukaryota</taxon>
        <taxon>Metazoa</taxon>
        <taxon>Ecdysozoa</taxon>
        <taxon>Arthropoda</taxon>
        <taxon>Hexapoda</taxon>
        <taxon>Insecta</taxon>
        <taxon>Pterygota</taxon>
        <taxon>Neoptera</taxon>
        <taxon>Endopterygota</taxon>
        <taxon>Diptera</taxon>
        <taxon>Nematocera</taxon>
        <taxon>Culicoidea</taxon>
        <taxon>Culicidae</taxon>
        <taxon>Anophelinae</taxon>
        <taxon>Anopheles</taxon>
        <taxon>Anopheles maculatus group</taxon>
    </lineage>
</organism>
<dbReference type="VEuPathDB" id="VectorBase:AMAM016378"/>
<name>A0A182SZ64_9DIPT</name>
<evidence type="ECO:0000313" key="3">
    <source>
        <dbReference type="Proteomes" id="UP000075901"/>
    </source>
</evidence>
<evidence type="ECO:0000256" key="1">
    <source>
        <dbReference type="SAM" id="MobiDB-lite"/>
    </source>
</evidence>
<feature type="compositionally biased region" description="Polar residues" evidence="1">
    <location>
        <begin position="222"/>
        <end position="231"/>
    </location>
</feature>
<dbReference type="Proteomes" id="UP000075901">
    <property type="component" value="Unassembled WGS sequence"/>
</dbReference>
<feature type="region of interest" description="Disordered" evidence="1">
    <location>
        <begin position="193"/>
        <end position="231"/>
    </location>
</feature>
<protein>
    <submittedName>
        <fullName evidence="2">Uncharacterized protein</fullName>
    </submittedName>
</protein>
<dbReference type="AlphaFoldDB" id="A0A182SZ64"/>
<evidence type="ECO:0000313" key="2">
    <source>
        <dbReference type="EnsemblMetazoa" id="AMAM016378-PA"/>
    </source>
</evidence>
<keyword evidence="3" id="KW-1185">Reference proteome</keyword>